<organism evidence="1 2">
    <name type="scientific">Escherichia phage EP335</name>
    <dbReference type="NCBI Taxonomy" id="2070199"/>
    <lineage>
        <taxon>Viruses</taxon>
        <taxon>Duplodnaviria</taxon>
        <taxon>Heunggongvirae</taxon>
        <taxon>Uroviricota</taxon>
        <taxon>Caudoviricetes</taxon>
        <taxon>Mktvariviridae</taxon>
        <taxon>Gordonclarkvirinae</taxon>
        <taxon>Nieuwekanaalvirus</taxon>
        <taxon>Nieuwekanaalvirus EP335</taxon>
    </lineage>
</organism>
<keyword evidence="2" id="KW-1185">Reference proteome</keyword>
<dbReference type="KEGG" id="vg:77949034"/>
<evidence type="ECO:0000313" key="1">
    <source>
        <dbReference type="EMBL" id="AVZ45162.1"/>
    </source>
</evidence>
<dbReference type="Proteomes" id="UP000257884">
    <property type="component" value="Segment"/>
</dbReference>
<dbReference type="EMBL" id="MG748548">
    <property type="protein sequence ID" value="AVZ45162.1"/>
    <property type="molecule type" value="Genomic_DNA"/>
</dbReference>
<accession>A0A2Z3DRR4</accession>
<evidence type="ECO:0000313" key="2">
    <source>
        <dbReference type="Proteomes" id="UP000257884"/>
    </source>
</evidence>
<sequence>MSSKETNKPKITLLEYQRLRLQDMTTEQRKVYPIAMGLMDAPSDEAEEMCIFDYHTLEERIQRTRNEILKLKGI</sequence>
<protein>
    <submittedName>
        <fullName evidence="1">Uncharacterized protein</fullName>
    </submittedName>
</protein>
<proteinExistence type="predicted"/>
<reference evidence="2" key="1">
    <citation type="submission" date="2018-01" db="EMBL/GenBank/DDBJ databases">
        <authorList>
            <person name="van Mierlo J.T."/>
            <person name="Hagens S."/>
            <person name="Witte S."/>
            <person name="Klamert S."/>
            <person name="van de Straat L."/>
        </authorList>
    </citation>
    <scope>NUCLEOTIDE SEQUENCE [LARGE SCALE GENOMIC DNA]</scope>
</reference>
<name>A0A2Z3DRR4_9CAUD</name>
<dbReference type="GeneID" id="77949034"/>
<dbReference type="RefSeq" id="YP_010672747.1">
    <property type="nucleotide sequence ID" value="NC_070979.1"/>
</dbReference>